<dbReference type="WBParaSite" id="L893_g23901.t1">
    <property type="protein sequence ID" value="L893_g23901.t1"/>
    <property type="gene ID" value="L893_g23901"/>
</dbReference>
<evidence type="ECO:0000313" key="1">
    <source>
        <dbReference type="Proteomes" id="UP000095287"/>
    </source>
</evidence>
<protein>
    <submittedName>
        <fullName evidence="2">C2H2-type domain-containing protein</fullName>
    </submittedName>
</protein>
<sequence length="73" mass="8563">MNRHSRTFTLCPECMSCYSAKEETHINPHKERDVWPSRRRKVQGRNFPFLFAIVGLLASKGGQDIRYYTFLGL</sequence>
<dbReference type="Proteomes" id="UP000095287">
    <property type="component" value="Unplaced"/>
</dbReference>
<reference evidence="2" key="1">
    <citation type="submission" date="2016-11" db="UniProtKB">
        <authorList>
            <consortium name="WormBaseParasite"/>
        </authorList>
    </citation>
    <scope>IDENTIFICATION</scope>
</reference>
<keyword evidence="1" id="KW-1185">Reference proteome</keyword>
<proteinExistence type="predicted"/>
<name>A0A1I7Z9C6_9BILA</name>
<evidence type="ECO:0000313" key="2">
    <source>
        <dbReference type="WBParaSite" id="L893_g23901.t1"/>
    </source>
</evidence>
<organism evidence="1 2">
    <name type="scientific">Steinernema glaseri</name>
    <dbReference type="NCBI Taxonomy" id="37863"/>
    <lineage>
        <taxon>Eukaryota</taxon>
        <taxon>Metazoa</taxon>
        <taxon>Ecdysozoa</taxon>
        <taxon>Nematoda</taxon>
        <taxon>Chromadorea</taxon>
        <taxon>Rhabditida</taxon>
        <taxon>Tylenchina</taxon>
        <taxon>Panagrolaimomorpha</taxon>
        <taxon>Strongyloidoidea</taxon>
        <taxon>Steinernematidae</taxon>
        <taxon>Steinernema</taxon>
    </lineage>
</organism>
<accession>A0A1I7Z9C6</accession>
<dbReference type="AlphaFoldDB" id="A0A1I7Z9C6"/>